<feature type="signal peptide" evidence="1">
    <location>
        <begin position="1"/>
        <end position="28"/>
    </location>
</feature>
<feature type="domain" description="BIG2" evidence="2">
    <location>
        <begin position="734"/>
        <end position="815"/>
    </location>
</feature>
<feature type="domain" description="BIG2" evidence="2">
    <location>
        <begin position="212"/>
        <end position="293"/>
    </location>
</feature>
<name>A0AAN1FMG9_9VIBR</name>
<dbReference type="InterPro" id="IPR003343">
    <property type="entry name" value="Big_2"/>
</dbReference>
<feature type="domain" description="BIG2" evidence="2">
    <location>
        <begin position="908"/>
        <end position="989"/>
    </location>
</feature>
<feature type="domain" description="BIG2" evidence="2">
    <location>
        <begin position="299"/>
        <end position="380"/>
    </location>
</feature>
<dbReference type="SMART" id="SM00635">
    <property type="entry name" value="BID_2"/>
    <property type="match status" value="11"/>
</dbReference>
<keyword evidence="1" id="KW-0732">Signal</keyword>
<dbReference type="RefSeq" id="WP_088879071.1">
    <property type="nucleotide sequence ID" value="NZ_CP018309.1"/>
</dbReference>
<dbReference type="Pfam" id="PF02368">
    <property type="entry name" value="Big_2"/>
    <property type="match status" value="10"/>
</dbReference>
<dbReference type="PROSITE" id="PS51257">
    <property type="entry name" value="PROKAR_LIPOPROTEIN"/>
    <property type="match status" value="1"/>
</dbReference>
<evidence type="ECO:0000313" key="3">
    <source>
        <dbReference type="EMBL" id="ASI93362.1"/>
    </source>
</evidence>
<evidence type="ECO:0000256" key="1">
    <source>
        <dbReference type="SAM" id="SignalP"/>
    </source>
</evidence>
<feature type="domain" description="BIG2" evidence="2">
    <location>
        <begin position="560"/>
        <end position="641"/>
    </location>
</feature>
<feature type="domain" description="BIG2" evidence="2">
    <location>
        <begin position="821"/>
        <end position="902"/>
    </location>
</feature>
<feature type="domain" description="BIG2" evidence="2">
    <location>
        <begin position="125"/>
        <end position="206"/>
    </location>
</feature>
<reference evidence="4" key="1">
    <citation type="submission" date="2016-12" db="EMBL/GenBank/DDBJ databases">
        <title>Comparative genomic analysis reveals the diversity, evolution, and environmental adaptation strategies of the genus Vibrio.</title>
        <authorList>
            <person name="Lin H."/>
            <person name="Wang X."/>
            <person name="Zhang X.-H."/>
        </authorList>
    </citation>
    <scope>NUCLEOTIDE SEQUENCE [LARGE SCALE GENOMIC DNA]</scope>
    <source>
        <strain evidence="4">QT6D1</strain>
    </source>
</reference>
<dbReference type="KEGG" id="vsh:BSZ05_25210"/>
<evidence type="ECO:0000313" key="4">
    <source>
        <dbReference type="Proteomes" id="UP000197092"/>
    </source>
</evidence>
<feature type="domain" description="BIG2" evidence="2">
    <location>
        <begin position="473"/>
        <end position="554"/>
    </location>
</feature>
<dbReference type="Proteomes" id="UP000197092">
    <property type="component" value="Chromosome 2"/>
</dbReference>
<dbReference type="Gene3D" id="2.60.40.1080">
    <property type="match status" value="11"/>
</dbReference>
<organism evidence="3 4">
    <name type="scientific">Vibrio mediterranei</name>
    <dbReference type="NCBI Taxonomy" id="689"/>
    <lineage>
        <taxon>Bacteria</taxon>
        <taxon>Pseudomonadati</taxon>
        <taxon>Pseudomonadota</taxon>
        <taxon>Gammaproteobacteria</taxon>
        <taxon>Vibrionales</taxon>
        <taxon>Vibrionaceae</taxon>
        <taxon>Vibrio</taxon>
    </lineage>
</organism>
<sequence length="1138" mass="115740">MIKSFKELCVLVVLPLLTLLTGCNSDNAFLSTAKLERIDIVASPVTTKGVSKLTIAAGNKLSFEAAGHYTDGSTRPLTDLNWHADDIVHFDSDVLIGGKPGTTTVTASVGDVTSNPINVTVTAAVITDITVTPATVSVAKGQAEQLTAMATYSDGTSSDETSSVTWMPADTNTATVTSSGLLSGIEMGSTTLTATKDGIISNKGNVTVTAAVITDITVTPATISVAKGQTEQLTATATYSDGTSSDVTDSVTWMLVDASTARVTSSGLLSGKDVGSTTLTATKDDIISNKGNVTVTAAVITDITVTPATVSVAKGQTEQLTAMATYSDGTSSDVTSSVTWMPADTNTATVTSLGLLTGIEVGSTTLTATKDGIISNTGNVTVTAAVITDITVTPAMVSVAKGQTEQLTAMVTYSDGTFSDVTDSVTWMLVDTNTATVTSLGLLSGVEVGSTTLTATKDGIISNTGTVIVTTAVITDITVTPATVSVAKGQTEQLTAMATYSDGTSSDVTSSVTWMPVDANTATVTSSGLLSGIEMGSTTLTATKDGIISNTGTVIVTTAVITDITVTPATVSVAKGQTEQLMAMATYSDGSSSDETSSVTWMPADTNTTTVTSSGLLSGIEAGSTTLTATKDGIISNTGTVIVTTAVITDITVTPATVSVAKGQTEQLMAMATYSDGSSSDETSSVTWMPADANTATVTSSGLLTGIEVGSTTLTATKDGIISNTGTVIVTTAVITDITVTPATVSVAKGQTEQLTAIATYSDGTSSDVTSSVTWIPVDTNTATVTSSGLLSGIEAGSTTLTATKDGIISNTGTVIVTTAVITDITVTPATVSVAKGQTEQLMAMATYSDGSSSDETSSVTWMPADTNTATVTSSGLLTGIEVGSTTLTATKDGIISNTGNVTVTAAVITDITVSPARVDIVKGEAQQLIATATYSDMTLSDISSLVTWTLVDTSYATVTSGGLLSAVEVGNTTLTASIDGVTSNTMNVTVCANLAGVCIDIFDTGNGKLITNSPSVSYLDSIGGVATNGVYREGGGTGPVGDFYEFNWFNADALCASYNINGIGGRTNWRLATKDELDGLYSALGNMSNARGWATWFYFWSATADGSRYFVKSLTNGRSDSYNPSNSTRYASCISEP</sequence>
<evidence type="ECO:0000259" key="2">
    <source>
        <dbReference type="SMART" id="SM00635"/>
    </source>
</evidence>
<feature type="domain" description="BIG2" evidence="2">
    <location>
        <begin position="647"/>
        <end position="728"/>
    </location>
</feature>
<dbReference type="InterPro" id="IPR008964">
    <property type="entry name" value="Invasin/intimin_cell_adhesion"/>
</dbReference>
<dbReference type="EMBL" id="CP018309">
    <property type="protein sequence ID" value="ASI93362.1"/>
    <property type="molecule type" value="Genomic_DNA"/>
</dbReference>
<protein>
    <recommendedName>
        <fullName evidence="2">BIG2 domain-containing protein</fullName>
    </recommendedName>
</protein>
<feature type="chain" id="PRO_5042816231" description="BIG2 domain-containing protein" evidence="1">
    <location>
        <begin position="29"/>
        <end position="1138"/>
    </location>
</feature>
<feature type="domain" description="BIG2" evidence="2">
    <location>
        <begin position="44"/>
        <end position="119"/>
    </location>
</feature>
<dbReference type="SUPFAM" id="SSF49373">
    <property type="entry name" value="Invasin/intimin cell-adhesion fragments"/>
    <property type="match status" value="9"/>
</dbReference>
<proteinExistence type="predicted"/>
<dbReference type="AlphaFoldDB" id="A0AAN1FMG9"/>
<feature type="domain" description="BIG2" evidence="2">
    <location>
        <begin position="386"/>
        <end position="467"/>
    </location>
</feature>
<accession>A0AAN1FMG9</accession>
<gene>
    <name evidence="3" type="ORF">BSZ05_25210</name>
</gene>